<dbReference type="RefSeq" id="XP_003103197.2">
    <property type="nucleotide sequence ID" value="XM_003103149.2"/>
</dbReference>
<evidence type="ECO:0000313" key="4">
    <source>
        <dbReference type="Proteomes" id="UP000008281"/>
    </source>
</evidence>
<feature type="signal peptide" evidence="2">
    <location>
        <begin position="1"/>
        <end position="20"/>
    </location>
</feature>
<dbReference type="GeneID" id="9818342"/>
<dbReference type="HOGENOM" id="CLU_1246394_0_0_1"/>
<dbReference type="KEGG" id="crq:GCK72_009149"/>
<evidence type="ECO:0008006" key="5">
    <source>
        <dbReference type="Google" id="ProtNLM"/>
    </source>
</evidence>
<dbReference type="FunCoup" id="E3MKW5">
    <property type="interactions" value="1080"/>
</dbReference>
<evidence type="ECO:0000313" key="3">
    <source>
        <dbReference type="EMBL" id="EFP04255.1"/>
    </source>
</evidence>
<protein>
    <recommendedName>
        <fullName evidence="5">DUF281 domain-containing protein</fullName>
    </recommendedName>
</protein>
<organism evidence="4">
    <name type="scientific">Caenorhabditis remanei</name>
    <name type="common">Caenorhabditis vulgaris</name>
    <dbReference type="NCBI Taxonomy" id="31234"/>
    <lineage>
        <taxon>Eukaryota</taxon>
        <taxon>Metazoa</taxon>
        <taxon>Ecdysozoa</taxon>
        <taxon>Nematoda</taxon>
        <taxon>Chromadorea</taxon>
        <taxon>Rhabditida</taxon>
        <taxon>Rhabditina</taxon>
        <taxon>Rhabditomorpha</taxon>
        <taxon>Rhabditoidea</taxon>
        <taxon>Rhabditidae</taxon>
        <taxon>Peloderinae</taxon>
        <taxon>Caenorhabditis</taxon>
    </lineage>
</organism>
<feature type="region of interest" description="Disordered" evidence="1">
    <location>
        <begin position="93"/>
        <end position="134"/>
    </location>
</feature>
<keyword evidence="2" id="KW-0732">Signal</keyword>
<dbReference type="OrthoDB" id="5871633at2759"/>
<dbReference type="CTD" id="9818342"/>
<keyword evidence="4" id="KW-1185">Reference proteome</keyword>
<dbReference type="EMBL" id="DS268453">
    <property type="protein sequence ID" value="EFP04255.1"/>
    <property type="molecule type" value="Genomic_DNA"/>
</dbReference>
<dbReference type="Proteomes" id="UP000008281">
    <property type="component" value="Unassembled WGS sequence"/>
</dbReference>
<reference evidence="3" key="1">
    <citation type="submission" date="2007-07" db="EMBL/GenBank/DDBJ databases">
        <title>PCAP assembly of the Caenorhabditis remanei genome.</title>
        <authorList>
            <consortium name="The Caenorhabditis remanei Sequencing Consortium"/>
            <person name="Wilson R.K."/>
        </authorList>
    </citation>
    <scope>NUCLEOTIDE SEQUENCE [LARGE SCALE GENOMIC DNA]</scope>
    <source>
        <strain evidence="3">PB4641</strain>
    </source>
</reference>
<feature type="chain" id="PRO_5003175151" description="DUF281 domain-containing protein" evidence="2">
    <location>
        <begin position="21"/>
        <end position="222"/>
    </location>
</feature>
<evidence type="ECO:0000256" key="2">
    <source>
        <dbReference type="SAM" id="SignalP"/>
    </source>
</evidence>
<feature type="compositionally biased region" description="Basic and acidic residues" evidence="1">
    <location>
        <begin position="108"/>
        <end position="120"/>
    </location>
</feature>
<proteinExistence type="predicted"/>
<name>E3MKW5_CAERE</name>
<dbReference type="AlphaFoldDB" id="E3MKW5"/>
<dbReference type="OMA" id="SPPFEYY"/>
<sequence length="222" mass="25159">MSVLCLTVLIWVTVATVAHACAPHGVSQPWTKTTNVNNHHHHHTVENIYFDNRTIYNKIVEIEKRIDRIEEMEKMIPLEPEKPKNPIVVNPPVKPPVDPGNPIIHPVEPPKKTDEVTVPEKEEEPEPEPDKEKNCLSCPSKPPVLEDCENCVSVITSPPFEYYACKAVEIKCADGAKKLKISESNTRFIVENKFMLECRKGDWVLTAAHQEHKIDTISCLTM</sequence>
<evidence type="ECO:0000256" key="1">
    <source>
        <dbReference type="SAM" id="MobiDB-lite"/>
    </source>
</evidence>
<accession>E3MKW5</accession>
<gene>
    <name evidence="3" type="ORF">CRE_26673</name>
</gene>
<dbReference type="InParanoid" id="E3MKW5"/>
<dbReference type="eggNOG" id="ENOG502T3AA">
    <property type="taxonomic scope" value="Eukaryota"/>
</dbReference>